<proteinExistence type="predicted"/>
<keyword evidence="2" id="KW-1185">Reference proteome</keyword>
<evidence type="ECO:0000313" key="1">
    <source>
        <dbReference type="EMBL" id="SEC03544.1"/>
    </source>
</evidence>
<protein>
    <submittedName>
        <fullName evidence="1">Uncharacterized protein</fullName>
    </submittedName>
</protein>
<dbReference type="EMBL" id="FNTJ01000001">
    <property type="protein sequence ID" value="SEC03544.1"/>
    <property type="molecule type" value="Genomic_DNA"/>
</dbReference>
<organism evidence="1 2">
    <name type="scientific">Pseudomonas saponiphila</name>
    <dbReference type="NCBI Taxonomy" id="556534"/>
    <lineage>
        <taxon>Bacteria</taxon>
        <taxon>Pseudomonadati</taxon>
        <taxon>Pseudomonadota</taxon>
        <taxon>Gammaproteobacteria</taxon>
        <taxon>Pseudomonadales</taxon>
        <taxon>Pseudomonadaceae</taxon>
        <taxon>Pseudomonas</taxon>
    </lineage>
</organism>
<evidence type="ECO:0000313" key="2">
    <source>
        <dbReference type="Proteomes" id="UP000198982"/>
    </source>
</evidence>
<sequence>MSKDVTDAIQKAKPGIAKYLALMNRYGQVNVTSDTDFQRAYNGFYRMRQRTPVYYQAYYQLMEQLRGTKPGFDTVIDALYAATGRFEPSFSSKMVATLDPHKPVWDMYVLQNLGLKAPTGNSKTKLDDLKKCYLAIEGWYQDFLGTSEARNWIQQFDSLVADHAHFTQLKKIDLILWQTR</sequence>
<reference evidence="2" key="1">
    <citation type="submission" date="2016-10" db="EMBL/GenBank/DDBJ databases">
        <authorList>
            <person name="Varghese N."/>
            <person name="Submissions S."/>
        </authorList>
    </citation>
    <scope>NUCLEOTIDE SEQUENCE [LARGE SCALE GENOMIC DNA]</scope>
    <source>
        <strain evidence="2">DSM 9751</strain>
    </source>
</reference>
<accession>A0A1H4P8H3</accession>
<name>A0A1H4P8H3_9PSED</name>
<gene>
    <name evidence="1" type="ORF">SAMN05216178_3192</name>
</gene>
<dbReference type="RefSeq" id="WP_042941200.1">
    <property type="nucleotide sequence ID" value="NZ_FNTJ01000001.1"/>
</dbReference>
<dbReference type="AlphaFoldDB" id="A0A1H4P8H3"/>
<dbReference type="Proteomes" id="UP000198982">
    <property type="component" value="Unassembled WGS sequence"/>
</dbReference>